<dbReference type="InterPro" id="IPR036388">
    <property type="entry name" value="WH-like_DNA-bd_sf"/>
</dbReference>
<dbReference type="InterPro" id="IPR001845">
    <property type="entry name" value="HTH_ArsR_DNA-bd_dom"/>
</dbReference>
<evidence type="ECO:0000256" key="2">
    <source>
        <dbReference type="ARBA" id="ARBA00023125"/>
    </source>
</evidence>
<dbReference type="InterPro" id="IPR036390">
    <property type="entry name" value="WH_DNA-bd_sf"/>
</dbReference>
<dbReference type="InterPro" id="IPR011991">
    <property type="entry name" value="ArsR-like_HTH"/>
</dbReference>
<gene>
    <name evidence="5" type="ordered locus">C270_04205</name>
</gene>
<evidence type="ECO:0000313" key="5">
    <source>
        <dbReference type="EMBL" id="AFT81752.1"/>
    </source>
</evidence>
<dbReference type="NCBIfam" id="NF033788">
    <property type="entry name" value="HTH_metalloreg"/>
    <property type="match status" value="1"/>
</dbReference>
<dbReference type="PATRIC" id="fig|1229758.3.peg.840"/>
<dbReference type="KEGG" id="lcn:C270_04205"/>
<name>K0DDZ9_LEUCJ</name>
<sequence length="128" mass="15013">MVEFSQKTNILFIQEQLTQYELLTKYDFESYASSMMIEQEDLKRAEIFKTLSDVNRLSIIRTLYIANREMTCGEIGQQLDISKSTVSYHFKMLRAVGLTHTRRAAQSKYLSLNYQNFNKYLPGFLDSL</sequence>
<dbReference type="PANTHER" id="PTHR33154:SF25">
    <property type="entry name" value="LMO0101 PROTEIN"/>
    <property type="match status" value="1"/>
</dbReference>
<proteinExistence type="predicted"/>
<dbReference type="GO" id="GO:0003677">
    <property type="term" value="F:DNA binding"/>
    <property type="evidence" value="ECO:0007669"/>
    <property type="project" value="UniProtKB-KW"/>
</dbReference>
<dbReference type="PANTHER" id="PTHR33154">
    <property type="entry name" value="TRANSCRIPTIONAL REGULATOR, ARSR FAMILY"/>
    <property type="match status" value="1"/>
</dbReference>
<keyword evidence="1" id="KW-0805">Transcription regulation</keyword>
<evidence type="ECO:0000313" key="6">
    <source>
        <dbReference type="Proteomes" id="UP000006299"/>
    </source>
</evidence>
<accession>K0DDZ9</accession>
<protein>
    <submittedName>
        <fullName evidence="5">Transcription regulator</fullName>
    </submittedName>
</protein>
<evidence type="ECO:0000259" key="4">
    <source>
        <dbReference type="PROSITE" id="PS50987"/>
    </source>
</evidence>
<evidence type="ECO:0000256" key="1">
    <source>
        <dbReference type="ARBA" id="ARBA00023015"/>
    </source>
</evidence>
<keyword evidence="2" id="KW-0238">DNA-binding</keyword>
<dbReference type="CDD" id="cd00090">
    <property type="entry name" value="HTH_ARSR"/>
    <property type="match status" value="1"/>
</dbReference>
<dbReference type="HOGENOM" id="CLU_097806_4_3_9"/>
<dbReference type="eggNOG" id="COG0640">
    <property type="taxonomic scope" value="Bacteria"/>
</dbReference>
<dbReference type="EMBL" id="CP003851">
    <property type="protein sequence ID" value="AFT81752.1"/>
    <property type="molecule type" value="Genomic_DNA"/>
</dbReference>
<dbReference type="PRINTS" id="PR00778">
    <property type="entry name" value="HTHARSR"/>
</dbReference>
<dbReference type="GO" id="GO:0003700">
    <property type="term" value="F:DNA-binding transcription factor activity"/>
    <property type="evidence" value="ECO:0007669"/>
    <property type="project" value="InterPro"/>
</dbReference>
<organism evidence="5 6">
    <name type="scientific">Leuconostoc carnosum (strain JB16)</name>
    <dbReference type="NCBI Taxonomy" id="1229758"/>
    <lineage>
        <taxon>Bacteria</taxon>
        <taxon>Bacillati</taxon>
        <taxon>Bacillota</taxon>
        <taxon>Bacilli</taxon>
        <taxon>Lactobacillales</taxon>
        <taxon>Lactobacillaceae</taxon>
        <taxon>Leuconostoc</taxon>
    </lineage>
</organism>
<dbReference type="Pfam" id="PF12840">
    <property type="entry name" value="HTH_20"/>
    <property type="match status" value="1"/>
</dbReference>
<dbReference type="AlphaFoldDB" id="K0DDZ9"/>
<dbReference type="Gene3D" id="1.10.10.10">
    <property type="entry name" value="Winged helix-like DNA-binding domain superfamily/Winged helix DNA-binding domain"/>
    <property type="match status" value="1"/>
</dbReference>
<feature type="domain" description="HTH arsR-type" evidence="4">
    <location>
        <begin position="36"/>
        <end position="128"/>
    </location>
</feature>
<keyword evidence="6" id="KW-1185">Reference proteome</keyword>
<dbReference type="SMART" id="SM00418">
    <property type="entry name" value="HTH_ARSR"/>
    <property type="match status" value="1"/>
</dbReference>
<dbReference type="PROSITE" id="PS50987">
    <property type="entry name" value="HTH_ARSR_2"/>
    <property type="match status" value="1"/>
</dbReference>
<dbReference type="STRING" id="1229758.C270_04205"/>
<dbReference type="Proteomes" id="UP000006299">
    <property type="component" value="Chromosome"/>
</dbReference>
<dbReference type="SUPFAM" id="SSF46785">
    <property type="entry name" value="Winged helix' DNA-binding domain"/>
    <property type="match status" value="1"/>
</dbReference>
<evidence type="ECO:0000256" key="3">
    <source>
        <dbReference type="ARBA" id="ARBA00023163"/>
    </source>
</evidence>
<dbReference type="InterPro" id="IPR051081">
    <property type="entry name" value="HTH_MetalResp_TranReg"/>
</dbReference>
<reference evidence="5 6" key="1">
    <citation type="journal article" date="2012" name="J. Bacteriol.">
        <title>Complete genome sequence of Leuconostoc carnosum strain JB16, isolated from Kimchi.</title>
        <authorList>
            <person name="Jung J.Y."/>
            <person name="Lee S.H."/>
            <person name="Jeon C.O."/>
        </authorList>
    </citation>
    <scope>NUCLEOTIDE SEQUENCE [LARGE SCALE GENOMIC DNA]</scope>
    <source>
        <strain evidence="5 6">JB16</strain>
    </source>
</reference>
<keyword evidence="3" id="KW-0804">Transcription</keyword>